<proteinExistence type="predicted"/>
<evidence type="ECO:0000313" key="2">
    <source>
        <dbReference type="Proteomes" id="UP000683925"/>
    </source>
</evidence>
<protein>
    <submittedName>
        <fullName evidence="1">Uncharacterized protein</fullName>
    </submittedName>
</protein>
<comment type="caution">
    <text evidence="1">The sequence shown here is derived from an EMBL/GenBank/DDBJ whole genome shotgun (WGS) entry which is preliminary data.</text>
</comment>
<dbReference type="EMBL" id="CAJJDP010000205">
    <property type="protein sequence ID" value="CAD8215069.1"/>
    <property type="molecule type" value="Genomic_DNA"/>
</dbReference>
<evidence type="ECO:0000313" key="1">
    <source>
        <dbReference type="EMBL" id="CAD8215069.1"/>
    </source>
</evidence>
<gene>
    <name evidence="1" type="ORF">POCTA_138.1.T2010024</name>
</gene>
<dbReference type="AlphaFoldDB" id="A0A8S1YM94"/>
<reference evidence="1" key="1">
    <citation type="submission" date="2021-01" db="EMBL/GenBank/DDBJ databases">
        <authorList>
            <consortium name="Genoscope - CEA"/>
            <person name="William W."/>
        </authorList>
    </citation>
    <scope>NUCLEOTIDE SEQUENCE</scope>
</reference>
<keyword evidence="2" id="KW-1185">Reference proteome</keyword>
<dbReference type="Proteomes" id="UP000683925">
    <property type="component" value="Unassembled WGS sequence"/>
</dbReference>
<organism evidence="1 2">
    <name type="scientific">Paramecium octaurelia</name>
    <dbReference type="NCBI Taxonomy" id="43137"/>
    <lineage>
        <taxon>Eukaryota</taxon>
        <taxon>Sar</taxon>
        <taxon>Alveolata</taxon>
        <taxon>Ciliophora</taxon>
        <taxon>Intramacronucleata</taxon>
        <taxon>Oligohymenophorea</taxon>
        <taxon>Peniculida</taxon>
        <taxon>Parameciidae</taxon>
        <taxon>Paramecium</taxon>
    </lineage>
</organism>
<sequence>MQINKFNHLYIKFTITHFQDYQFYYPFKYTIDADSIALFIKKNNLFYIAIFQYSVQMVSLYDIIATDNSFFQCDLYRLLFSFDKVWMYLLLKNILVEFETQSLHQNTLSSNFSMKLKELAESELRISILNQCFINLSKNFQNVMMKLQNYIINYIIFRNKQISKSKLEIQ</sequence>
<name>A0A8S1YM94_PAROT</name>
<accession>A0A8S1YM94</accession>